<keyword evidence="1" id="KW-1133">Transmembrane helix</keyword>
<evidence type="ECO:0000313" key="3">
    <source>
        <dbReference type="Proteomes" id="UP000054937"/>
    </source>
</evidence>
<keyword evidence="1" id="KW-0472">Membrane</keyword>
<gene>
    <name evidence="2" type="ORF">PPERSA_11705</name>
</gene>
<sequence>MVKAEFEPVIFILLTETALEESVLKEKIPVCIQIPPIWQFVASFLEVKAQASLGKSEIEAIEFVQDMKQLVAELSNGVNLLLCYFSKFILLSFIMLFVRQLKF</sequence>
<reference evidence="2 3" key="1">
    <citation type="journal article" date="2015" name="Sci. Rep.">
        <title>Genome of the facultative scuticociliatosis pathogen Pseudocohnilembus persalinus provides insight into its virulence through horizontal gene transfer.</title>
        <authorList>
            <person name="Xiong J."/>
            <person name="Wang G."/>
            <person name="Cheng J."/>
            <person name="Tian M."/>
            <person name="Pan X."/>
            <person name="Warren A."/>
            <person name="Jiang C."/>
            <person name="Yuan D."/>
            <person name="Miao W."/>
        </authorList>
    </citation>
    <scope>NUCLEOTIDE SEQUENCE [LARGE SCALE GENOMIC DNA]</scope>
    <source>
        <strain evidence="2">36N120E</strain>
    </source>
</reference>
<proteinExistence type="predicted"/>
<dbReference type="EMBL" id="LDAU01000036">
    <property type="protein sequence ID" value="KRX10207.1"/>
    <property type="molecule type" value="Genomic_DNA"/>
</dbReference>
<evidence type="ECO:0000313" key="2">
    <source>
        <dbReference type="EMBL" id="KRX10207.1"/>
    </source>
</evidence>
<dbReference type="Proteomes" id="UP000054937">
    <property type="component" value="Unassembled WGS sequence"/>
</dbReference>
<dbReference type="AlphaFoldDB" id="A0A0V0R6T2"/>
<organism evidence="2 3">
    <name type="scientific">Pseudocohnilembus persalinus</name>
    <name type="common">Ciliate</name>
    <dbReference type="NCBI Taxonomy" id="266149"/>
    <lineage>
        <taxon>Eukaryota</taxon>
        <taxon>Sar</taxon>
        <taxon>Alveolata</taxon>
        <taxon>Ciliophora</taxon>
        <taxon>Intramacronucleata</taxon>
        <taxon>Oligohymenophorea</taxon>
        <taxon>Scuticociliatia</taxon>
        <taxon>Philasterida</taxon>
        <taxon>Pseudocohnilembidae</taxon>
        <taxon>Pseudocohnilembus</taxon>
    </lineage>
</organism>
<evidence type="ECO:0000256" key="1">
    <source>
        <dbReference type="SAM" id="Phobius"/>
    </source>
</evidence>
<keyword evidence="3" id="KW-1185">Reference proteome</keyword>
<comment type="caution">
    <text evidence="2">The sequence shown here is derived from an EMBL/GenBank/DDBJ whole genome shotgun (WGS) entry which is preliminary data.</text>
</comment>
<protein>
    <submittedName>
        <fullName evidence="2">Uncharacterized protein</fullName>
    </submittedName>
</protein>
<name>A0A0V0R6T2_PSEPJ</name>
<accession>A0A0V0R6T2</accession>
<keyword evidence="1" id="KW-0812">Transmembrane</keyword>
<dbReference type="InParanoid" id="A0A0V0R6T2"/>
<feature type="transmembrane region" description="Helical" evidence="1">
    <location>
        <begin position="77"/>
        <end position="98"/>
    </location>
</feature>